<evidence type="ECO:0000256" key="1">
    <source>
        <dbReference type="ARBA" id="ARBA00002606"/>
    </source>
</evidence>
<evidence type="ECO:0000256" key="4">
    <source>
        <dbReference type="ARBA" id="ARBA00016014"/>
    </source>
</evidence>
<evidence type="ECO:0000256" key="7">
    <source>
        <dbReference type="ARBA" id="ARBA00048558"/>
    </source>
</evidence>
<dbReference type="Pfam" id="PF02911">
    <property type="entry name" value="Formyl_trans_C"/>
    <property type="match status" value="1"/>
</dbReference>
<dbReference type="PANTHER" id="PTHR11138">
    <property type="entry name" value="METHIONYL-TRNA FORMYLTRANSFERASE"/>
    <property type="match status" value="1"/>
</dbReference>
<dbReference type="InterPro" id="IPR041711">
    <property type="entry name" value="Met-tRNA-FMT_N"/>
</dbReference>
<evidence type="ECO:0000256" key="5">
    <source>
        <dbReference type="ARBA" id="ARBA00022679"/>
    </source>
</evidence>
<feature type="domain" description="Formyl transferase N-terminal" evidence="9">
    <location>
        <begin position="23"/>
        <end position="177"/>
    </location>
</feature>
<dbReference type="HAMAP" id="MF_00182">
    <property type="entry name" value="Formyl_trans"/>
    <property type="match status" value="1"/>
</dbReference>
<gene>
    <name evidence="8" type="primary">fmt</name>
    <name evidence="11" type="ORF">HNR35_000783</name>
</gene>
<feature type="binding site" evidence="8">
    <location>
        <begin position="107"/>
        <end position="110"/>
    </location>
    <ligand>
        <name>(6S)-5,6,7,8-tetrahydrofolate</name>
        <dbReference type="ChEBI" id="CHEBI:57453"/>
    </ligand>
</feature>
<evidence type="ECO:0000256" key="2">
    <source>
        <dbReference type="ARBA" id="ARBA00010699"/>
    </source>
</evidence>
<reference evidence="11 12" key="1">
    <citation type="submission" date="2020-08" db="EMBL/GenBank/DDBJ databases">
        <title>Genomic Encyclopedia of Type Strains, Phase IV (KMG-IV): sequencing the most valuable type-strain genomes for metagenomic binning, comparative biology and taxonomic classification.</title>
        <authorList>
            <person name="Goeker M."/>
        </authorList>
    </citation>
    <scope>NUCLEOTIDE SEQUENCE [LARGE SCALE GENOMIC DNA]</scope>
    <source>
        <strain evidence="11 12">DSM 16813</strain>
    </source>
</reference>
<dbReference type="RefSeq" id="WP_183224061.1">
    <property type="nucleotide sequence ID" value="NZ_JACHFA010000002.1"/>
</dbReference>
<dbReference type="EMBL" id="JACHFA010000002">
    <property type="protein sequence ID" value="MBB6031790.1"/>
    <property type="molecule type" value="Genomic_DNA"/>
</dbReference>
<comment type="function">
    <text evidence="1 8">Attaches a formyl group to the free amino group of methionyl-tRNA(fMet). The formyl group appears to play a dual role in the initiator identity of N-formylmethionyl-tRNA by promoting its recognition by IF2 and preventing the misappropriation of this tRNA by the elongation apparatus.</text>
</comment>
<protein>
    <recommendedName>
        <fullName evidence="4 8">Methionyl-tRNA formyltransferase</fullName>
        <ecNumber evidence="3 8">2.1.2.9</ecNumber>
    </recommendedName>
</protein>
<sequence>MKIFFVSSSSIALEVFKEIVRHYEVVGVLTLPDKPKGRGQKLSQNVIKLEAVSKNIKVFDSLVLDGNTLSLIKDLNPDLMLVFSYGKIFKKEFLDIFPKGCINIHPSLLPKYRGVSPIQSAILNGDCVSGITVQSMALEMDSGNILVQKNFKIKSYDTSYDISKLVSNLSPRLVLEALEKIGKGFLGIPQKSSEATFCSFFKKESGFIDFNLSAFEIKNRINACNPWPLARARLLDYGDIIFHRADFLKIDLYKEKKVGEIVDFDPEKGLFVNTGEGILLLLEIQRPGRRVLDYKSFYNGSRQLIGHVFSSIRGGIY</sequence>
<dbReference type="InterPro" id="IPR005794">
    <property type="entry name" value="Fmt"/>
</dbReference>
<dbReference type="Proteomes" id="UP000566276">
    <property type="component" value="Unassembled WGS sequence"/>
</dbReference>
<evidence type="ECO:0000259" key="9">
    <source>
        <dbReference type="Pfam" id="PF00551"/>
    </source>
</evidence>
<dbReference type="InterPro" id="IPR011034">
    <property type="entry name" value="Formyl_transferase-like_C_sf"/>
</dbReference>
<evidence type="ECO:0000313" key="11">
    <source>
        <dbReference type="EMBL" id="MBB6031790.1"/>
    </source>
</evidence>
<comment type="caution">
    <text evidence="11">The sequence shown here is derived from an EMBL/GenBank/DDBJ whole genome shotgun (WGS) entry which is preliminary data.</text>
</comment>
<feature type="domain" description="Formyl transferase C-terminal" evidence="10">
    <location>
        <begin position="202"/>
        <end position="301"/>
    </location>
</feature>
<dbReference type="SUPFAM" id="SSF50486">
    <property type="entry name" value="FMT C-terminal domain-like"/>
    <property type="match status" value="1"/>
</dbReference>
<organism evidence="11 12">
    <name type="scientific">Borreliella spielmanii</name>
    <dbReference type="NCBI Taxonomy" id="88916"/>
    <lineage>
        <taxon>Bacteria</taxon>
        <taxon>Pseudomonadati</taxon>
        <taxon>Spirochaetota</taxon>
        <taxon>Spirochaetia</taxon>
        <taxon>Spirochaetales</taxon>
        <taxon>Borreliaceae</taxon>
        <taxon>Borreliella</taxon>
    </lineage>
</organism>
<dbReference type="EC" id="2.1.2.9" evidence="3 8"/>
<dbReference type="PANTHER" id="PTHR11138:SF5">
    <property type="entry name" value="METHIONYL-TRNA FORMYLTRANSFERASE, MITOCHONDRIAL"/>
    <property type="match status" value="1"/>
</dbReference>
<comment type="catalytic activity">
    <reaction evidence="7 8">
        <text>L-methionyl-tRNA(fMet) + (6R)-10-formyltetrahydrofolate = N-formyl-L-methionyl-tRNA(fMet) + (6S)-5,6,7,8-tetrahydrofolate + H(+)</text>
        <dbReference type="Rhea" id="RHEA:24380"/>
        <dbReference type="Rhea" id="RHEA-COMP:9952"/>
        <dbReference type="Rhea" id="RHEA-COMP:9953"/>
        <dbReference type="ChEBI" id="CHEBI:15378"/>
        <dbReference type="ChEBI" id="CHEBI:57453"/>
        <dbReference type="ChEBI" id="CHEBI:78530"/>
        <dbReference type="ChEBI" id="CHEBI:78844"/>
        <dbReference type="ChEBI" id="CHEBI:195366"/>
        <dbReference type="EC" id="2.1.2.9"/>
    </reaction>
</comment>
<dbReference type="Gene3D" id="3.10.25.10">
    <property type="entry name" value="Formyl transferase, C-terminal domain"/>
    <property type="match status" value="1"/>
</dbReference>
<dbReference type="InterPro" id="IPR005793">
    <property type="entry name" value="Formyl_trans_C"/>
</dbReference>
<dbReference type="CDD" id="cd08704">
    <property type="entry name" value="Met_tRNA_FMT_C"/>
    <property type="match status" value="1"/>
</dbReference>
<evidence type="ECO:0000313" key="12">
    <source>
        <dbReference type="Proteomes" id="UP000566276"/>
    </source>
</evidence>
<dbReference type="GO" id="GO:0004479">
    <property type="term" value="F:methionyl-tRNA formyltransferase activity"/>
    <property type="evidence" value="ECO:0007669"/>
    <property type="project" value="UniProtKB-EC"/>
</dbReference>
<evidence type="ECO:0000256" key="8">
    <source>
        <dbReference type="HAMAP-Rule" id="MF_00182"/>
    </source>
</evidence>
<evidence type="ECO:0000256" key="6">
    <source>
        <dbReference type="ARBA" id="ARBA00022917"/>
    </source>
</evidence>
<dbReference type="InterPro" id="IPR002376">
    <property type="entry name" value="Formyl_transf_N"/>
</dbReference>
<dbReference type="CDD" id="cd08646">
    <property type="entry name" value="FMT_core_Met-tRNA-FMT_N"/>
    <property type="match status" value="1"/>
</dbReference>
<comment type="similarity">
    <text evidence="2 8">Belongs to the Fmt family.</text>
</comment>
<evidence type="ECO:0000256" key="3">
    <source>
        <dbReference type="ARBA" id="ARBA00012261"/>
    </source>
</evidence>
<evidence type="ECO:0000259" key="10">
    <source>
        <dbReference type="Pfam" id="PF02911"/>
    </source>
</evidence>
<accession>A0ABR6P723</accession>
<dbReference type="Pfam" id="PF00551">
    <property type="entry name" value="Formyl_trans_N"/>
    <property type="match status" value="1"/>
</dbReference>
<proteinExistence type="inferred from homology"/>
<keyword evidence="12" id="KW-1185">Reference proteome</keyword>
<dbReference type="Gene3D" id="3.40.50.170">
    <property type="entry name" value="Formyl transferase, N-terminal domain"/>
    <property type="match status" value="1"/>
</dbReference>
<keyword evidence="5 8" id="KW-0808">Transferase</keyword>
<dbReference type="InterPro" id="IPR036477">
    <property type="entry name" value="Formyl_transf_N_sf"/>
</dbReference>
<dbReference type="InterPro" id="IPR037022">
    <property type="entry name" value="Formyl_trans_C_sf"/>
</dbReference>
<dbReference type="SUPFAM" id="SSF53328">
    <property type="entry name" value="Formyltransferase"/>
    <property type="match status" value="1"/>
</dbReference>
<dbReference type="InterPro" id="IPR044135">
    <property type="entry name" value="Met-tRNA-FMT_C"/>
</dbReference>
<keyword evidence="6 8" id="KW-0648">Protein biosynthesis</keyword>
<name>A0ABR6P723_9SPIR</name>
<dbReference type="NCBIfam" id="TIGR00460">
    <property type="entry name" value="fmt"/>
    <property type="match status" value="1"/>
</dbReference>